<feature type="transmembrane region" description="Helical" evidence="8">
    <location>
        <begin position="201"/>
        <end position="220"/>
    </location>
</feature>
<keyword evidence="5" id="KW-0201">Cytochrome c-type biogenesis</keyword>
<evidence type="ECO:0000256" key="8">
    <source>
        <dbReference type="SAM" id="Phobius"/>
    </source>
</evidence>
<dbReference type="GO" id="GO:1903607">
    <property type="term" value="P:cytochrome c biosynthetic process"/>
    <property type="evidence" value="ECO:0007669"/>
    <property type="project" value="TreeGrafter"/>
</dbReference>
<keyword evidence="6 8" id="KW-1133">Transmembrane helix</keyword>
<evidence type="ECO:0000256" key="2">
    <source>
        <dbReference type="ARBA" id="ARBA00010544"/>
    </source>
</evidence>
<keyword evidence="3" id="KW-0813">Transport</keyword>
<evidence type="ECO:0000256" key="7">
    <source>
        <dbReference type="ARBA" id="ARBA00023136"/>
    </source>
</evidence>
<dbReference type="Proteomes" id="UP000547674">
    <property type="component" value="Unassembled WGS sequence"/>
</dbReference>
<dbReference type="GO" id="GO:0015232">
    <property type="term" value="F:heme transmembrane transporter activity"/>
    <property type="evidence" value="ECO:0007669"/>
    <property type="project" value="InterPro"/>
</dbReference>
<feature type="transmembrane region" description="Helical" evidence="8">
    <location>
        <begin position="95"/>
        <end position="119"/>
    </location>
</feature>
<keyword evidence="4 8" id="KW-0812">Transmembrane</keyword>
<dbReference type="GO" id="GO:0017004">
    <property type="term" value="P:cytochrome complex assembly"/>
    <property type="evidence" value="ECO:0007669"/>
    <property type="project" value="UniProtKB-KW"/>
</dbReference>
<feature type="transmembrane region" description="Helical" evidence="8">
    <location>
        <begin position="21"/>
        <end position="43"/>
    </location>
</feature>
<dbReference type="Pfam" id="PF03379">
    <property type="entry name" value="CcmB"/>
    <property type="match status" value="1"/>
</dbReference>
<feature type="transmembrane region" description="Helical" evidence="8">
    <location>
        <begin position="55"/>
        <end position="74"/>
    </location>
</feature>
<gene>
    <name evidence="9" type="ORF">HKN21_04785</name>
</gene>
<name>A0A7Y2EA06_UNCEI</name>
<accession>A0A7Y2EA06</accession>
<protein>
    <submittedName>
        <fullName evidence="9">ABC transporter permease</fullName>
    </submittedName>
</protein>
<comment type="caution">
    <text evidence="9">The sequence shown here is derived from an EMBL/GenBank/DDBJ whole genome shotgun (WGS) entry which is preliminary data.</text>
</comment>
<evidence type="ECO:0000256" key="4">
    <source>
        <dbReference type="ARBA" id="ARBA00022692"/>
    </source>
</evidence>
<evidence type="ECO:0000256" key="5">
    <source>
        <dbReference type="ARBA" id="ARBA00022748"/>
    </source>
</evidence>
<dbReference type="GO" id="GO:0005886">
    <property type="term" value="C:plasma membrane"/>
    <property type="evidence" value="ECO:0007669"/>
    <property type="project" value="TreeGrafter"/>
</dbReference>
<dbReference type="EMBL" id="JABDJR010000178">
    <property type="protein sequence ID" value="NNF06054.1"/>
    <property type="molecule type" value="Genomic_DNA"/>
</dbReference>
<keyword evidence="7 8" id="KW-0472">Membrane</keyword>
<evidence type="ECO:0000313" key="9">
    <source>
        <dbReference type="EMBL" id="NNF06054.1"/>
    </source>
</evidence>
<comment type="similarity">
    <text evidence="2">Belongs to the CcmB/CycW/HelB family.</text>
</comment>
<feature type="transmembrane region" description="Helical" evidence="8">
    <location>
        <begin position="131"/>
        <end position="154"/>
    </location>
</feature>
<dbReference type="AlphaFoldDB" id="A0A7Y2EA06"/>
<feature type="transmembrane region" description="Helical" evidence="8">
    <location>
        <begin position="161"/>
        <end position="181"/>
    </location>
</feature>
<evidence type="ECO:0000313" key="10">
    <source>
        <dbReference type="Proteomes" id="UP000547674"/>
    </source>
</evidence>
<dbReference type="InterPro" id="IPR003544">
    <property type="entry name" value="Cyt_c_biogenesis_CcmB"/>
</dbReference>
<evidence type="ECO:0000256" key="1">
    <source>
        <dbReference type="ARBA" id="ARBA00004141"/>
    </source>
</evidence>
<reference evidence="9 10" key="1">
    <citation type="submission" date="2020-03" db="EMBL/GenBank/DDBJ databases">
        <title>Metabolic flexibility allows generalist bacteria to become dominant in a frequently disturbed ecosystem.</title>
        <authorList>
            <person name="Chen Y.-J."/>
            <person name="Leung P.M."/>
            <person name="Bay S.K."/>
            <person name="Hugenholtz P."/>
            <person name="Kessler A.J."/>
            <person name="Shelley G."/>
            <person name="Waite D.W."/>
            <person name="Cook P.L."/>
            <person name="Greening C."/>
        </authorList>
    </citation>
    <scope>NUCLEOTIDE SEQUENCE [LARGE SCALE GENOMIC DNA]</scope>
    <source>
        <strain evidence="9">SS_bin_28</strain>
    </source>
</reference>
<evidence type="ECO:0000256" key="3">
    <source>
        <dbReference type="ARBA" id="ARBA00022448"/>
    </source>
</evidence>
<sequence length="222" mass="23740">MNWAKHAWRVLLKDMRTELRGRTALGTLILFAVVSITAVSYSLGGFGLTTAVQAALLWIVLFFAAMAGLARSFVAERETGTDLALRLSAPGSAVYLGKFLLNLLLLFILDILVIILFQILLPLGTLNWTLFMLGLGLGSVALASSSTLIAAIVAQTNIRGALFTVLAFPVLLPALIAGIAASRKALDSTPLAEATGELQLLVSYAGIMITVALMLFDYVWEE</sequence>
<dbReference type="PANTHER" id="PTHR30070:SF1">
    <property type="entry name" value="CYTOCHROME C BIOGENESIS B-RELATED"/>
    <property type="match status" value="1"/>
</dbReference>
<proteinExistence type="inferred from homology"/>
<organism evidence="9 10">
    <name type="scientific">Eiseniibacteriota bacterium</name>
    <dbReference type="NCBI Taxonomy" id="2212470"/>
    <lineage>
        <taxon>Bacteria</taxon>
        <taxon>Candidatus Eiseniibacteriota</taxon>
    </lineage>
</organism>
<dbReference type="PANTHER" id="PTHR30070">
    <property type="entry name" value="HEME EXPORTER PROTEIN B"/>
    <property type="match status" value="1"/>
</dbReference>
<evidence type="ECO:0000256" key="6">
    <source>
        <dbReference type="ARBA" id="ARBA00022989"/>
    </source>
</evidence>
<comment type="subcellular location">
    <subcellularLocation>
        <location evidence="1">Membrane</location>
        <topology evidence="1">Multi-pass membrane protein</topology>
    </subcellularLocation>
</comment>